<dbReference type="AlphaFoldDB" id="A0A1I5XHE9"/>
<feature type="region of interest" description="Disordered" evidence="1">
    <location>
        <begin position="169"/>
        <end position="196"/>
    </location>
</feature>
<evidence type="ECO:0000256" key="1">
    <source>
        <dbReference type="SAM" id="MobiDB-lite"/>
    </source>
</evidence>
<evidence type="ECO:0000313" key="2">
    <source>
        <dbReference type="EMBL" id="SFQ31077.1"/>
    </source>
</evidence>
<dbReference type="STRING" id="112413.SAMN05421854_110217"/>
<proteinExistence type="predicted"/>
<protein>
    <submittedName>
        <fullName evidence="2">Uncharacterized protein</fullName>
    </submittedName>
</protein>
<feature type="compositionally biased region" description="Pro residues" evidence="1">
    <location>
        <begin position="684"/>
        <end position="693"/>
    </location>
</feature>
<name>A0A1I5XHE9_9PSEU</name>
<dbReference type="RefSeq" id="WP_093575750.1">
    <property type="nucleotide sequence ID" value="NZ_FOWC01000010.1"/>
</dbReference>
<reference evidence="3" key="1">
    <citation type="submission" date="2016-10" db="EMBL/GenBank/DDBJ databases">
        <authorList>
            <person name="Varghese N."/>
            <person name="Submissions S."/>
        </authorList>
    </citation>
    <scope>NUCLEOTIDE SEQUENCE [LARGE SCALE GENOMIC DNA]</scope>
    <source>
        <strain evidence="3">DSM 44637</strain>
    </source>
</reference>
<gene>
    <name evidence="2" type="ORF">SAMN05421854_110217</name>
</gene>
<evidence type="ECO:0000313" key="3">
    <source>
        <dbReference type="Proteomes" id="UP000199137"/>
    </source>
</evidence>
<dbReference type="EMBL" id="FOWC01000010">
    <property type="protein sequence ID" value="SFQ31077.1"/>
    <property type="molecule type" value="Genomic_DNA"/>
</dbReference>
<feature type="compositionally biased region" description="Basic and acidic residues" evidence="1">
    <location>
        <begin position="604"/>
        <end position="619"/>
    </location>
</feature>
<organism evidence="2 3">
    <name type="scientific">Amycolatopsis rubida</name>
    <dbReference type="NCBI Taxonomy" id="112413"/>
    <lineage>
        <taxon>Bacteria</taxon>
        <taxon>Bacillati</taxon>
        <taxon>Actinomycetota</taxon>
        <taxon>Actinomycetes</taxon>
        <taxon>Pseudonocardiales</taxon>
        <taxon>Pseudonocardiaceae</taxon>
        <taxon>Amycolatopsis</taxon>
    </lineage>
</organism>
<sequence>MTQPAAAPAFLGFAGWPVPPPWQWRLGPGASAAQHEPGEVAGYFRDAGVRHADNVAEVLLRQRRLPNLRPLDLVAGVDNYAPDPGHAYAAGSADNTGAYTRAFLDRLVHKADRLRDMHRGGGVPAPDDLADMDPAMARWFRHSVAELPASDLLAVAGELDSLAQALAAKTGIAQPSPPTDEDRRREPEAQDRAGTDDLAAAIDEYSLHRTMPFLHSPDRTEQAAERDRRAARIAVLDAQNPHLRAGLTLARSQVVRAIVPESAVQDDRRDGTQPLRAAPAADEALVRALSDDADRLAIHLLLDEVVETFQRSGTAATLPRNELLAFSPQDPARSRQRAELADRIAALHRDHPDLVHALPPMQAGLVRGIRTIQALSQDDRAPRAAEMAAKAGTGLPLRLAERDRRREQEAADRARLDELSAVIDQYSRHQAAPWLRSASSAEQQAVLVRLAARVAVLDTRNPHLLASLTPDRARVVHALVPESAAREHRADWPPPQPQELAPREVADFRLDPDSSARIQALLDRVRQWLRERGIPAERPEHAAAPERGPRVAAEPLATQQEQGWQPHKEARPGTGPARPGAHAQPAGFATAAEIVPDGTPRPPARPESRSRTDALREELPEMTGTKFELQGMRGGPAVPGRTGWHYLATPHDDEAPPAPQEQKPVQRPRAERPGTAASRHGGPAQPPGPGRAR</sequence>
<feature type="region of interest" description="Disordered" evidence="1">
    <location>
        <begin position="555"/>
        <end position="693"/>
    </location>
</feature>
<dbReference type="Proteomes" id="UP000199137">
    <property type="component" value="Unassembled WGS sequence"/>
</dbReference>
<accession>A0A1I5XHE9</accession>
<feature type="compositionally biased region" description="Basic and acidic residues" evidence="1">
    <location>
        <begin position="180"/>
        <end position="195"/>
    </location>
</feature>